<feature type="compositionally biased region" description="Polar residues" evidence="3">
    <location>
        <begin position="297"/>
        <end position="321"/>
    </location>
</feature>
<feature type="region of interest" description="Disordered" evidence="3">
    <location>
        <begin position="286"/>
        <end position="697"/>
    </location>
</feature>
<feature type="compositionally biased region" description="Polar residues" evidence="3">
    <location>
        <begin position="783"/>
        <end position="823"/>
    </location>
</feature>
<dbReference type="Pfam" id="PF00379">
    <property type="entry name" value="Chitin_bind_4"/>
    <property type="match status" value="1"/>
</dbReference>
<feature type="compositionally biased region" description="Polar residues" evidence="3">
    <location>
        <begin position="476"/>
        <end position="500"/>
    </location>
</feature>
<feature type="compositionally biased region" description="Polar residues" evidence="3">
    <location>
        <begin position="1081"/>
        <end position="1148"/>
    </location>
</feature>
<evidence type="ECO:0000256" key="4">
    <source>
        <dbReference type="SAM" id="SignalP"/>
    </source>
</evidence>
<evidence type="ECO:0000256" key="1">
    <source>
        <dbReference type="ARBA" id="ARBA00022460"/>
    </source>
</evidence>
<evidence type="ECO:0000313" key="6">
    <source>
        <dbReference type="Proteomes" id="UP001153292"/>
    </source>
</evidence>
<feature type="compositionally biased region" description="Polar residues" evidence="3">
    <location>
        <begin position="941"/>
        <end position="959"/>
    </location>
</feature>
<name>A0ABN8AXS6_CHISP</name>
<feature type="compositionally biased region" description="Polar residues" evidence="3">
    <location>
        <begin position="515"/>
        <end position="532"/>
    </location>
</feature>
<feature type="compositionally biased region" description="Polar residues" evidence="3">
    <location>
        <begin position="571"/>
        <end position="601"/>
    </location>
</feature>
<organism evidence="5 6">
    <name type="scientific">Chilo suppressalis</name>
    <name type="common">Asiatic rice borer moth</name>
    <dbReference type="NCBI Taxonomy" id="168631"/>
    <lineage>
        <taxon>Eukaryota</taxon>
        <taxon>Metazoa</taxon>
        <taxon>Ecdysozoa</taxon>
        <taxon>Arthropoda</taxon>
        <taxon>Hexapoda</taxon>
        <taxon>Insecta</taxon>
        <taxon>Pterygota</taxon>
        <taxon>Neoptera</taxon>
        <taxon>Endopterygota</taxon>
        <taxon>Lepidoptera</taxon>
        <taxon>Glossata</taxon>
        <taxon>Ditrysia</taxon>
        <taxon>Pyraloidea</taxon>
        <taxon>Crambidae</taxon>
        <taxon>Crambinae</taxon>
        <taxon>Chilo</taxon>
    </lineage>
</organism>
<feature type="compositionally biased region" description="Polar residues" evidence="3">
    <location>
        <begin position="984"/>
        <end position="1001"/>
    </location>
</feature>
<keyword evidence="6" id="KW-1185">Reference proteome</keyword>
<dbReference type="PRINTS" id="PR00947">
    <property type="entry name" value="CUTICLE"/>
</dbReference>
<feature type="compositionally biased region" description="Polar residues" evidence="3">
    <location>
        <begin position="610"/>
        <end position="697"/>
    </location>
</feature>
<dbReference type="InterPro" id="IPR031311">
    <property type="entry name" value="CHIT_BIND_RR_consensus"/>
</dbReference>
<feature type="compositionally biased region" description="Low complexity" evidence="3">
    <location>
        <begin position="1149"/>
        <end position="1164"/>
    </location>
</feature>
<feature type="compositionally biased region" description="Polar residues" evidence="3">
    <location>
        <begin position="328"/>
        <end position="361"/>
    </location>
</feature>
<feature type="chain" id="PRO_5045791955" evidence="4">
    <location>
        <begin position="16"/>
        <end position="1186"/>
    </location>
</feature>
<evidence type="ECO:0000313" key="5">
    <source>
        <dbReference type="EMBL" id="CAH0401127.1"/>
    </source>
</evidence>
<keyword evidence="2 4" id="KW-0732">Signal</keyword>
<dbReference type="Proteomes" id="UP001153292">
    <property type="component" value="Chromosome 19"/>
</dbReference>
<feature type="compositionally biased region" description="Basic and acidic residues" evidence="3">
    <location>
        <begin position="559"/>
        <end position="570"/>
    </location>
</feature>
<dbReference type="InterPro" id="IPR000618">
    <property type="entry name" value="Insect_cuticle"/>
</dbReference>
<sequence>MKLMLITAFVAVCGAAKLDRTYLPPPSAKTAGGSAGSLQTPFAGNSLHQGNGGFPKGSFTNEFQGVVVEAAAAGTRATEGETGLGAPRISYGSTNSKVGDAAFRGNAAFRLPSAADVGNLDSDVQAANTRVSGVPQGFSNPQAFEAKPERAQASYDRAANTLRFENEVGTDNYHFAFETDNGISAEENGVAADGVQAQGGFSYTGDDGQVYSVTYTADEGGYQPKGDHLPTPPPIPEEILKSLEQNARDEAAGLVDDGTYDAQKYNAGADYSESDIAGEEQNVNQAPSFGRRPVSDATASGSFINQNNQAFVRPNSNGQSGQKDEASDTQFSSNNNFSPSKTANDFGSVMQTNGLQSNGFGSKNEYRPAIQGLKQNERTQRPVASAVNDNQQSNEASESGSRFSTPQESQSSLPFGTPNRNTFNTQSFSASEKPSRGNGFESQGNSQSSTTTFDMNAGNRFASRNEYLPPMRVQSIGAQKQSLPSVSKPQKPLNQISGSGNFEAAGQPSIDFVPDTSSGSNENVQVPQSFNTFQQKPQEFQPKPQGSSNQFSSQNRFPVQKEKLPEDKETATTSLESQRPTSVPSIELTTPLESSQSNAPTNVPADRIPSSANMFNPQNINVRPSTQFGNQLTNNRQPARPSSNTQSQVSSNGFPARGQNQYPSSPSASDKQQLLQNEVSQNQPTDSQYSPSTVRPSFNQQAQAVDNSYYYRQPAKPFNNPASNSRFPSSSFGQFNGVAQQSQPQFPGNYQENFPANSFQAQRGQTNRGSTRYPEPPTLASVAPTTSFNQQFQGSTTSSQNNGITQASASPFRPQSGQASSRNPRPPTLAPIAPTAPLGFSAQNNGMIQTSASAFSGAAPTTATNFNAPTFGSKPSFQSQYNQQNQFQPSSPNQSFGQRRPQDTSNKSQQDNSQATPTQQYSGEIYDYTKPSERLPAPSKPESTSSPQRGQTQPQFGQAQENRNMQELNIQQPTRPTFGARPQFGSQRPQFAQSTSVNADAQVQPAEDAKPQFNVPSRPYGSQAQFGQAQENRNLQELNTQQPNRPSFGTRPQFGSQRPQFAQSTSVNAEAQIQPAEDSKPQFNVPSRLNGQEQFQRPQTPVKSQFGQNNGRPNNCCQSFNAQISNQEAQRPENSNQGPIRSQFAQPESQFPGSVSQGSSQFSGKGEVFGGPRKPPSFDQETGYHY</sequence>
<feature type="compositionally biased region" description="Polar residues" evidence="3">
    <location>
        <begin position="720"/>
        <end position="770"/>
    </location>
</feature>
<gene>
    <name evidence="5" type="ORF">CHILSU_LOCUS4343</name>
</gene>
<feature type="compositionally biased region" description="Low complexity" evidence="3">
    <location>
        <begin position="533"/>
        <end position="545"/>
    </location>
</feature>
<evidence type="ECO:0000256" key="3">
    <source>
        <dbReference type="SAM" id="MobiDB-lite"/>
    </source>
</evidence>
<keyword evidence="1" id="KW-0193">Cuticle</keyword>
<feature type="region of interest" description="Disordered" evidence="3">
    <location>
        <begin position="1040"/>
        <end position="1186"/>
    </location>
</feature>
<dbReference type="EMBL" id="OU963912">
    <property type="protein sequence ID" value="CAH0401127.1"/>
    <property type="molecule type" value="Genomic_DNA"/>
</dbReference>
<protein>
    <submittedName>
        <fullName evidence="5">Uncharacterized protein</fullName>
    </submittedName>
</protein>
<feature type="region of interest" description="Disordered" evidence="3">
    <location>
        <begin position="866"/>
        <end position="959"/>
    </location>
</feature>
<dbReference type="PROSITE" id="PS00233">
    <property type="entry name" value="CHIT_BIND_RR_1"/>
    <property type="match status" value="1"/>
</dbReference>
<feature type="region of interest" description="Disordered" evidence="3">
    <location>
        <begin position="712"/>
        <end position="843"/>
    </location>
</feature>
<feature type="compositionally biased region" description="Polar residues" evidence="3">
    <location>
        <begin position="1053"/>
        <end position="1071"/>
    </location>
</feature>
<proteinExistence type="predicted"/>
<feature type="compositionally biased region" description="Polar residues" evidence="3">
    <location>
        <begin position="546"/>
        <end position="557"/>
    </location>
</feature>
<feature type="compositionally biased region" description="Polar residues" evidence="3">
    <location>
        <begin position="440"/>
        <end position="454"/>
    </location>
</feature>
<feature type="compositionally biased region" description="Low complexity" evidence="3">
    <location>
        <begin position="866"/>
        <end position="896"/>
    </location>
</feature>
<evidence type="ECO:0000256" key="2">
    <source>
        <dbReference type="ARBA" id="ARBA00022729"/>
    </source>
</evidence>
<feature type="signal peptide" evidence="4">
    <location>
        <begin position="1"/>
        <end position="15"/>
    </location>
</feature>
<feature type="region of interest" description="Disordered" evidence="3">
    <location>
        <begin position="974"/>
        <end position="1005"/>
    </location>
</feature>
<accession>A0ABN8AXS6</accession>
<feature type="compositionally biased region" description="Polar residues" evidence="3">
    <location>
        <begin position="387"/>
        <end position="432"/>
    </location>
</feature>
<reference evidence="5" key="1">
    <citation type="submission" date="2021-12" db="EMBL/GenBank/DDBJ databases">
        <authorList>
            <person name="King R."/>
        </authorList>
    </citation>
    <scope>NUCLEOTIDE SEQUENCE</scope>
</reference>
<feature type="compositionally biased region" description="Polar residues" evidence="3">
    <location>
        <begin position="903"/>
        <end position="922"/>
    </location>
</feature>